<dbReference type="InterPro" id="IPR000618">
    <property type="entry name" value="Insect_cuticle"/>
</dbReference>
<dbReference type="InterPro" id="IPR031311">
    <property type="entry name" value="CHIT_BIND_RR_consensus"/>
</dbReference>
<name>A0A026WAG4_OOCBI</name>
<protein>
    <submittedName>
        <fullName evidence="3">Cuticle protein</fullName>
    </submittedName>
</protein>
<organism evidence="3 4">
    <name type="scientific">Ooceraea biroi</name>
    <name type="common">Clonal raider ant</name>
    <name type="synonym">Cerapachys biroi</name>
    <dbReference type="NCBI Taxonomy" id="2015173"/>
    <lineage>
        <taxon>Eukaryota</taxon>
        <taxon>Metazoa</taxon>
        <taxon>Ecdysozoa</taxon>
        <taxon>Arthropoda</taxon>
        <taxon>Hexapoda</taxon>
        <taxon>Insecta</taxon>
        <taxon>Pterygota</taxon>
        <taxon>Neoptera</taxon>
        <taxon>Endopterygota</taxon>
        <taxon>Hymenoptera</taxon>
        <taxon>Apocrita</taxon>
        <taxon>Aculeata</taxon>
        <taxon>Formicoidea</taxon>
        <taxon>Formicidae</taxon>
        <taxon>Dorylinae</taxon>
        <taxon>Ooceraea</taxon>
    </lineage>
</organism>
<sequence length="175" mass="17787">MNATGGGASLRAARNFAPEYYKQRTFQGDNKAQEETRDGDVVQGSYSLIEPDGGRRVVSYAADPINGFNAVVQRDPSITVKTAAVAAAPIVAPSVIAAAAPAAVAVRPQTTIFGVPLVRQPLVPGSALAATNVVAANSGLVNLGVDLGSLGVRSGSLSQAVVADSYGSDSIVKIH</sequence>
<dbReference type="GO" id="GO:0042302">
    <property type="term" value="F:structural constituent of cuticle"/>
    <property type="evidence" value="ECO:0007669"/>
    <property type="project" value="UniProtKB-UniRule"/>
</dbReference>
<evidence type="ECO:0000313" key="3">
    <source>
        <dbReference type="EMBL" id="EZA53050.1"/>
    </source>
</evidence>
<evidence type="ECO:0000256" key="1">
    <source>
        <dbReference type="ARBA" id="ARBA00022460"/>
    </source>
</evidence>
<dbReference type="PANTHER" id="PTHR12236:SF86">
    <property type="entry name" value="CCP84AC-RELATED"/>
    <property type="match status" value="1"/>
</dbReference>
<dbReference type="AlphaFoldDB" id="A0A026WAG4"/>
<dbReference type="InterPro" id="IPR051217">
    <property type="entry name" value="Insect_Cuticle_Struc_Prot"/>
</dbReference>
<dbReference type="OrthoDB" id="10071059at2759"/>
<dbReference type="GO" id="GO:0031012">
    <property type="term" value="C:extracellular matrix"/>
    <property type="evidence" value="ECO:0007669"/>
    <property type="project" value="TreeGrafter"/>
</dbReference>
<dbReference type="PROSITE" id="PS51155">
    <property type="entry name" value="CHIT_BIND_RR_2"/>
    <property type="match status" value="1"/>
</dbReference>
<evidence type="ECO:0000313" key="4">
    <source>
        <dbReference type="Proteomes" id="UP000053097"/>
    </source>
</evidence>
<dbReference type="PANTHER" id="PTHR12236">
    <property type="entry name" value="STRUCTURAL CONTITUENT OF CUTICLE"/>
    <property type="match status" value="1"/>
</dbReference>
<dbReference type="Pfam" id="PF00379">
    <property type="entry name" value="Chitin_bind_4"/>
    <property type="match status" value="1"/>
</dbReference>
<proteinExistence type="predicted"/>
<gene>
    <name evidence="3" type="ORF">X777_07228</name>
</gene>
<dbReference type="PROSITE" id="PS00233">
    <property type="entry name" value="CHIT_BIND_RR_1"/>
    <property type="match status" value="1"/>
</dbReference>
<keyword evidence="1 2" id="KW-0193">Cuticle</keyword>
<dbReference type="Proteomes" id="UP000053097">
    <property type="component" value="Unassembled WGS sequence"/>
</dbReference>
<keyword evidence="4" id="KW-1185">Reference proteome</keyword>
<accession>A0A026WAG4</accession>
<dbReference type="OMA" id="WQCCENS"/>
<dbReference type="GO" id="GO:0005615">
    <property type="term" value="C:extracellular space"/>
    <property type="evidence" value="ECO:0007669"/>
    <property type="project" value="TreeGrafter"/>
</dbReference>
<reference evidence="3 4" key="1">
    <citation type="journal article" date="2014" name="Curr. Biol.">
        <title>The genome of the clonal raider ant Cerapachys biroi.</title>
        <authorList>
            <person name="Oxley P.R."/>
            <person name="Ji L."/>
            <person name="Fetter-Pruneda I."/>
            <person name="McKenzie S.K."/>
            <person name="Li C."/>
            <person name="Hu H."/>
            <person name="Zhang G."/>
            <person name="Kronauer D.J."/>
        </authorList>
    </citation>
    <scope>NUCLEOTIDE SEQUENCE [LARGE SCALE GENOMIC DNA]</scope>
</reference>
<dbReference type="STRING" id="2015173.A0A026WAG4"/>
<evidence type="ECO:0000256" key="2">
    <source>
        <dbReference type="PROSITE-ProRule" id="PRU00497"/>
    </source>
</evidence>
<dbReference type="EMBL" id="KK107295">
    <property type="protein sequence ID" value="EZA53050.1"/>
    <property type="molecule type" value="Genomic_DNA"/>
</dbReference>